<dbReference type="Pfam" id="PF00096">
    <property type="entry name" value="zf-C2H2"/>
    <property type="match status" value="3"/>
</dbReference>
<dbReference type="InterPro" id="IPR036236">
    <property type="entry name" value="Znf_C2H2_sf"/>
</dbReference>
<gene>
    <name evidence="15" type="ORF">DNTS_020266</name>
</gene>
<dbReference type="PANTHER" id="PTHR46105:SF5">
    <property type="entry name" value="ZINC FINGER AND BTB DOMAIN-CONTAINING PROTEIN 44 ISOFORM X1"/>
    <property type="match status" value="1"/>
</dbReference>
<comment type="subcellular location">
    <subcellularLocation>
        <location evidence="1">Nucleus</location>
    </subcellularLocation>
</comment>
<feature type="domain" description="C2H2-type" evidence="14">
    <location>
        <begin position="219"/>
        <end position="246"/>
    </location>
</feature>
<sequence>MEKSHVSLQKSFKSDHIFRMEQGVPAEPKHFRSGSQKSKIERSFTSQSHFMETEVEVKLEPDRNSPSLDSGEPHTCFCSRRDVKVEIIDLDLKTIPSGLIPPVEVEDHAVTTKNNVSPSESQNYVGKQKASRKSKASNPSTHVMRCSEEQSTPTDQTKINKEINYIIIKGNPRKAKKKTAPHRRSTKVEPFICETCGKEFQRSDLLTDHVKIHRRQKPYVCDHCKMKFAKPSYLKIHLRRHAGDRPVTCDQCDKRFFDTYDLKVHQRDHTGERPYKCPECGKDFKRIYILNKHKLTHSKERPFQCSVCGKAYRYGYSYRLHMKEHVDEGL</sequence>
<evidence type="ECO:0000256" key="8">
    <source>
        <dbReference type="ARBA" id="ARBA00023015"/>
    </source>
</evidence>
<evidence type="ECO:0000256" key="13">
    <source>
        <dbReference type="SAM" id="MobiDB-lite"/>
    </source>
</evidence>
<dbReference type="GO" id="GO:0008270">
    <property type="term" value="F:zinc ion binding"/>
    <property type="evidence" value="ECO:0007669"/>
    <property type="project" value="UniProtKB-KW"/>
</dbReference>
<protein>
    <recommendedName>
        <fullName evidence="14">C2H2-type domain-containing protein</fullName>
    </recommendedName>
</protein>
<evidence type="ECO:0000256" key="10">
    <source>
        <dbReference type="ARBA" id="ARBA00023163"/>
    </source>
</evidence>
<proteinExistence type="predicted"/>
<evidence type="ECO:0000256" key="1">
    <source>
        <dbReference type="ARBA" id="ARBA00004123"/>
    </source>
</evidence>
<dbReference type="FunFam" id="3.30.160.60:FF:000100">
    <property type="entry name" value="Zinc finger 45-like"/>
    <property type="match status" value="1"/>
</dbReference>
<accession>A0A553MKL2</accession>
<keyword evidence="8" id="KW-0805">Transcription regulation</keyword>
<comment type="pathway">
    <text evidence="2">Protein modification; protein ubiquitination.</text>
</comment>
<feature type="compositionally biased region" description="Polar residues" evidence="13">
    <location>
        <begin position="112"/>
        <end position="125"/>
    </location>
</feature>
<evidence type="ECO:0000256" key="3">
    <source>
        <dbReference type="ARBA" id="ARBA00022723"/>
    </source>
</evidence>
<evidence type="ECO:0000313" key="16">
    <source>
        <dbReference type="Proteomes" id="UP000316079"/>
    </source>
</evidence>
<feature type="compositionally biased region" description="Polar residues" evidence="13">
    <location>
        <begin position="33"/>
        <end position="47"/>
    </location>
</feature>
<keyword evidence="5 12" id="KW-0863">Zinc-finger</keyword>
<dbReference type="STRING" id="623744.A0A553MKL2"/>
<dbReference type="GO" id="GO:0000981">
    <property type="term" value="F:DNA-binding transcription factor activity, RNA polymerase II-specific"/>
    <property type="evidence" value="ECO:0007669"/>
    <property type="project" value="TreeGrafter"/>
</dbReference>
<dbReference type="GO" id="GO:0000978">
    <property type="term" value="F:RNA polymerase II cis-regulatory region sequence-specific DNA binding"/>
    <property type="evidence" value="ECO:0007669"/>
    <property type="project" value="TreeGrafter"/>
</dbReference>
<dbReference type="OrthoDB" id="654211at2759"/>
<dbReference type="Pfam" id="PF13465">
    <property type="entry name" value="zf-H2C2_2"/>
    <property type="match status" value="1"/>
</dbReference>
<feature type="domain" description="C2H2-type" evidence="14">
    <location>
        <begin position="247"/>
        <end position="274"/>
    </location>
</feature>
<dbReference type="SMART" id="SM00355">
    <property type="entry name" value="ZnF_C2H2"/>
    <property type="match status" value="5"/>
</dbReference>
<dbReference type="Gene3D" id="3.30.160.60">
    <property type="entry name" value="Classic Zinc Finger"/>
    <property type="match status" value="5"/>
</dbReference>
<dbReference type="AlphaFoldDB" id="A0A553MKL2"/>
<evidence type="ECO:0000256" key="2">
    <source>
        <dbReference type="ARBA" id="ARBA00004906"/>
    </source>
</evidence>
<dbReference type="FunFam" id="3.30.160.60:FF:000446">
    <property type="entry name" value="Zinc finger protein"/>
    <property type="match status" value="2"/>
</dbReference>
<keyword evidence="7" id="KW-0862">Zinc</keyword>
<evidence type="ECO:0000256" key="11">
    <source>
        <dbReference type="ARBA" id="ARBA00023242"/>
    </source>
</evidence>
<keyword evidence="11" id="KW-0539">Nucleus</keyword>
<feature type="domain" description="C2H2-type" evidence="14">
    <location>
        <begin position="303"/>
        <end position="330"/>
    </location>
</feature>
<dbReference type="GO" id="GO:0005634">
    <property type="term" value="C:nucleus"/>
    <property type="evidence" value="ECO:0007669"/>
    <property type="project" value="UniProtKB-SubCell"/>
</dbReference>
<evidence type="ECO:0000256" key="12">
    <source>
        <dbReference type="PROSITE-ProRule" id="PRU00042"/>
    </source>
</evidence>
<keyword evidence="6" id="KW-0833">Ubl conjugation pathway</keyword>
<keyword evidence="3" id="KW-0479">Metal-binding</keyword>
<feature type="domain" description="C2H2-type" evidence="14">
    <location>
        <begin position="275"/>
        <end position="302"/>
    </location>
</feature>
<feature type="region of interest" description="Disordered" evidence="13">
    <location>
        <begin position="112"/>
        <end position="158"/>
    </location>
</feature>
<dbReference type="EMBL" id="SRMA01027460">
    <property type="protein sequence ID" value="TRY53716.1"/>
    <property type="molecule type" value="Genomic_DNA"/>
</dbReference>
<evidence type="ECO:0000256" key="7">
    <source>
        <dbReference type="ARBA" id="ARBA00022833"/>
    </source>
</evidence>
<name>A0A553MKL2_9TELE</name>
<keyword evidence="4" id="KW-0677">Repeat</keyword>
<evidence type="ECO:0000256" key="4">
    <source>
        <dbReference type="ARBA" id="ARBA00022737"/>
    </source>
</evidence>
<keyword evidence="9" id="KW-0238">DNA-binding</keyword>
<dbReference type="PROSITE" id="PS50157">
    <property type="entry name" value="ZINC_FINGER_C2H2_2"/>
    <property type="match status" value="5"/>
</dbReference>
<reference evidence="15 16" key="1">
    <citation type="journal article" date="2019" name="Sci. Data">
        <title>Hybrid genome assembly and annotation of Danionella translucida.</title>
        <authorList>
            <person name="Kadobianskyi M."/>
            <person name="Schulze L."/>
            <person name="Schuelke M."/>
            <person name="Judkewitz B."/>
        </authorList>
    </citation>
    <scope>NUCLEOTIDE SEQUENCE [LARGE SCALE GENOMIC DNA]</scope>
    <source>
        <strain evidence="15 16">Bolton</strain>
    </source>
</reference>
<feature type="domain" description="C2H2-type" evidence="14">
    <location>
        <begin position="191"/>
        <end position="218"/>
    </location>
</feature>
<evidence type="ECO:0000256" key="5">
    <source>
        <dbReference type="ARBA" id="ARBA00022771"/>
    </source>
</evidence>
<keyword evidence="16" id="KW-1185">Reference proteome</keyword>
<evidence type="ECO:0000313" key="15">
    <source>
        <dbReference type="EMBL" id="TRY53716.1"/>
    </source>
</evidence>
<dbReference type="SUPFAM" id="SSF57667">
    <property type="entry name" value="beta-beta-alpha zinc fingers"/>
    <property type="match status" value="3"/>
</dbReference>
<evidence type="ECO:0000256" key="9">
    <source>
        <dbReference type="ARBA" id="ARBA00023125"/>
    </source>
</evidence>
<organism evidence="15 16">
    <name type="scientific">Danionella cerebrum</name>
    <dbReference type="NCBI Taxonomy" id="2873325"/>
    <lineage>
        <taxon>Eukaryota</taxon>
        <taxon>Metazoa</taxon>
        <taxon>Chordata</taxon>
        <taxon>Craniata</taxon>
        <taxon>Vertebrata</taxon>
        <taxon>Euteleostomi</taxon>
        <taxon>Actinopterygii</taxon>
        <taxon>Neopterygii</taxon>
        <taxon>Teleostei</taxon>
        <taxon>Ostariophysi</taxon>
        <taxon>Cypriniformes</taxon>
        <taxon>Danionidae</taxon>
        <taxon>Danioninae</taxon>
        <taxon>Danionella</taxon>
    </lineage>
</organism>
<dbReference type="InterPro" id="IPR013087">
    <property type="entry name" value="Znf_C2H2_type"/>
</dbReference>
<comment type="caution">
    <text evidence="15">The sequence shown here is derived from an EMBL/GenBank/DDBJ whole genome shotgun (WGS) entry which is preliminary data.</text>
</comment>
<feature type="region of interest" description="Disordered" evidence="13">
    <location>
        <begin position="17"/>
        <end position="47"/>
    </location>
</feature>
<dbReference type="PROSITE" id="PS00028">
    <property type="entry name" value="ZINC_FINGER_C2H2_1"/>
    <property type="match status" value="5"/>
</dbReference>
<dbReference type="PANTHER" id="PTHR46105">
    <property type="entry name" value="AGAP004733-PA"/>
    <property type="match status" value="1"/>
</dbReference>
<evidence type="ECO:0000256" key="6">
    <source>
        <dbReference type="ARBA" id="ARBA00022786"/>
    </source>
</evidence>
<dbReference type="FunFam" id="3.30.160.60:FF:002343">
    <property type="entry name" value="Zinc finger protein 33A"/>
    <property type="match status" value="2"/>
</dbReference>
<dbReference type="Proteomes" id="UP000316079">
    <property type="component" value="Unassembled WGS sequence"/>
</dbReference>
<keyword evidence="10" id="KW-0804">Transcription</keyword>
<evidence type="ECO:0000259" key="14">
    <source>
        <dbReference type="PROSITE" id="PS50157"/>
    </source>
</evidence>
<dbReference type="InterPro" id="IPR050457">
    <property type="entry name" value="ZnFinger_BTB_dom_contain"/>
</dbReference>